<keyword evidence="7" id="KW-0479">Metal-binding</keyword>
<reference evidence="14" key="2">
    <citation type="submission" date="2025-09" db="UniProtKB">
        <authorList>
            <consortium name="Ensembl"/>
        </authorList>
    </citation>
    <scope>IDENTIFICATION</scope>
</reference>
<dbReference type="Gene3D" id="3.40.120.10">
    <property type="entry name" value="Alpha-D-Glucose-1,6-Bisphosphate, subunit A, domain 3"/>
    <property type="match status" value="3"/>
</dbReference>
<reference evidence="14" key="1">
    <citation type="submission" date="2025-08" db="UniProtKB">
        <authorList>
            <consortium name="Ensembl"/>
        </authorList>
    </citation>
    <scope>IDENTIFICATION</scope>
</reference>
<dbReference type="InterPro" id="IPR036900">
    <property type="entry name" value="A-D-PHexomutase_C_sf"/>
</dbReference>
<evidence type="ECO:0000256" key="8">
    <source>
        <dbReference type="ARBA" id="ARBA00022842"/>
    </source>
</evidence>
<name>A0A8D0GLU5_SPHPU</name>
<dbReference type="GeneTree" id="ENSGT00940000156247"/>
<feature type="domain" description="Alpha-D-phosphohexomutase alpha/beta/alpha" evidence="12">
    <location>
        <begin position="226"/>
        <end position="331"/>
    </location>
</feature>
<dbReference type="PRINTS" id="PR00509">
    <property type="entry name" value="PGMPMM"/>
</dbReference>
<evidence type="ECO:0000256" key="6">
    <source>
        <dbReference type="ARBA" id="ARBA00022553"/>
    </source>
</evidence>
<gene>
    <name evidence="14" type="primary">PGM2</name>
</gene>
<dbReference type="CDD" id="cd05799">
    <property type="entry name" value="PGM2"/>
    <property type="match status" value="1"/>
</dbReference>
<feature type="domain" description="Alpha-D-phosphohexomutase alpha/beta/alpha" evidence="11">
    <location>
        <begin position="53"/>
        <end position="199"/>
    </location>
</feature>
<evidence type="ECO:0000256" key="9">
    <source>
        <dbReference type="ARBA" id="ARBA00023235"/>
    </source>
</evidence>
<proteinExistence type="inferred from homology"/>
<dbReference type="SUPFAM" id="SSF53738">
    <property type="entry name" value="Phosphoglucomutase, first 3 domains"/>
    <property type="match status" value="3"/>
</dbReference>
<keyword evidence="5" id="KW-0313">Glucose metabolism</keyword>
<keyword evidence="9" id="KW-0413">Isomerase</keyword>
<dbReference type="GO" id="GO:0005978">
    <property type="term" value="P:glycogen biosynthetic process"/>
    <property type="evidence" value="ECO:0007669"/>
    <property type="project" value="Ensembl"/>
</dbReference>
<keyword evidence="10" id="KW-0119">Carbohydrate metabolism</keyword>
<dbReference type="Pfam" id="PF02879">
    <property type="entry name" value="PGM_PMM_II"/>
    <property type="match status" value="1"/>
</dbReference>
<evidence type="ECO:0000313" key="15">
    <source>
        <dbReference type="Proteomes" id="UP000694392"/>
    </source>
</evidence>
<keyword evidence="8" id="KW-0460">Magnesium</keyword>
<dbReference type="OMA" id="GYCVDPE"/>
<dbReference type="GO" id="GO:0005829">
    <property type="term" value="C:cytosol"/>
    <property type="evidence" value="ECO:0007669"/>
    <property type="project" value="Ensembl"/>
</dbReference>
<dbReference type="PANTHER" id="PTHR45745:SF3">
    <property type="entry name" value="PHOSPHOPENTOMUTASE"/>
    <property type="match status" value="1"/>
</dbReference>
<dbReference type="PROSITE" id="PS00710">
    <property type="entry name" value="PGM_PMM"/>
    <property type="match status" value="1"/>
</dbReference>
<evidence type="ECO:0000256" key="10">
    <source>
        <dbReference type="ARBA" id="ARBA00023277"/>
    </source>
</evidence>
<dbReference type="InterPro" id="IPR005844">
    <property type="entry name" value="A-D-PHexomutase_a/b/a-I"/>
</dbReference>
<comment type="similarity">
    <text evidence="3">Belongs to the phosphohexose mutase family.</text>
</comment>
<dbReference type="InterPro" id="IPR005845">
    <property type="entry name" value="A-D-PHexomutase_a/b/a-II"/>
</dbReference>
<dbReference type="Pfam" id="PF02880">
    <property type="entry name" value="PGM_PMM_III"/>
    <property type="match status" value="1"/>
</dbReference>
<dbReference type="FunFam" id="3.40.120.10:FF:000035">
    <property type="entry name" value="Pgm3p"/>
    <property type="match status" value="1"/>
</dbReference>
<dbReference type="InterPro" id="IPR016066">
    <property type="entry name" value="A-D-PHexomutase_CS"/>
</dbReference>
<sequence length="610" mass="67979">MAEAGSSGETRRAQAAAAQWLEWDKNPKTSHMVKQLVAKGNAEELQKYFGSRMEFGTAGLRAAMGAGISQMNDLTIIQTTQGFCRYLERSFNDLKKRGVVIGYDARAHPSSGGSSKRFARLAATTFISQGVPVYLFSNITPTPFVPYTVTHLKLSAGIMVTASHNPKQDNGYKVYWENGAQIVSPHDKEIAQAIEDNQEPWPQAWDDSSLDTSPLLHDPYTTINKDYFKDIQTHCFHRNLNKATNLKFVHTSVHGVGHEFVQSAFKAFGFSPPFAVPEQKDPDPEFPTVKYPNPEEGKGVLTLSFALAEKEGAKVILANDPDADRLAVAEKQESGDWKVFSGNELGALLGWWIFSCWKDQNRDPLAIKDVYMLSSTVSSKILRAIALKEGFHFEETLTGFKWMGNRAKQLMDQGKKILFAFEEAIGYMCSPVVLDKDGVSAAVITAEMCSFLATKNLSLSQQLKVIYDEYGYHVTKASYFICHDPKTIKQLFENLRNYNGKDTYPKTCGRFKVSGVRDLTTGHDSNQPDKKAVLPTSKSSQMITFTFANGGVATMRTSGTEPKIKYYAELCAPPGNSDPEKLKKELEELVSAIEEYFFQPEKNKLQSKTE</sequence>
<evidence type="ECO:0000313" key="14">
    <source>
        <dbReference type="Ensembl" id="ENSSPUP00000010426.1"/>
    </source>
</evidence>
<organism evidence="14 15">
    <name type="scientific">Sphenodon punctatus</name>
    <name type="common">Tuatara</name>
    <name type="synonym">Hatteria punctata</name>
    <dbReference type="NCBI Taxonomy" id="8508"/>
    <lineage>
        <taxon>Eukaryota</taxon>
        <taxon>Metazoa</taxon>
        <taxon>Chordata</taxon>
        <taxon>Craniata</taxon>
        <taxon>Vertebrata</taxon>
        <taxon>Euteleostomi</taxon>
        <taxon>Lepidosauria</taxon>
        <taxon>Sphenodontia</taxon>
        <taxon>Sphenodontidae</taxon>
        <taxon>Sphenodon</taxon>
    </lineage>
</organism>
<dbReference type="SUPFAM" id="SSF55957">
    <property type="entry name" value="Phosphoglucomutase, C-terminal domain"/>
    <property type="match status" value="1"/>
</dbReference>
<keyword evidence="6" id="KW-0597">Phosphoprotein</keyword>
<dbReference type="FunFam" id="3.40.120.10:FF:000018">
    <property type="entry name" value="Glucose 1,6-bisphosphate synthase"/>
    <property type="match status" value="1"/>
</dbReference>
<dbReference type="GO" id="GO:0000287">
    <property type="term" value="F:magnesium ion binding"/>
    <property type="evidence" value="ECO:0007669"/>
    <property type="project" value="InterPro"/>
</dbReference>
<dbReference type="GO" id="GO:0006166">
    <property type="term" value="P:purine ribonucleoside salvage"/>
    <property type="evidence" value="ECO:0007669"/>
    <property type="project" value="TreeGrafter"/>
</dbReference>
<dbReference type="InterPro" id="IPR005841">
    <property type="entry name" value="Alpha-D-phosphohexomutase_SF"/>
</dbReference>
<evidence type="ECO:0000256" key="7">
    <source>
        <dbReference type="ARBA" id="ARBA00022723"/>
    </source>
</evidence>
<dbReference type="GO" id="GO:0008973">
    <property type="term" value="F:phosphopentomutase activity"/>
    <property type="evidence" value="ECO:0007669"/>
    <property type="project" value="Ensembl"/>
</dbReference>
<dbReference type="FunFam" id="3.40.120.10:FF:000017">
    <property type="entry name" value="glucose 1,6-bisphosphate synthase"/>
    <property type="match status" value="1"/>
</dbReference>
<accession>A0A8D0GLU5</accession>
<comment type="cofactor">
    <cofactor evidence="1">
        <name>Mg(2+)</name>
        <dbReference type="ChEBI" id="CHEBI:18420"/>
    </cofactor>
</comment>
<evidence type="ECO:0000256" key="4">
    <source>
        <dbReference type="ARBA" id="ARBA00022490"/>
    </source>
</evidence>
<feature type="domain" description="Alpha-D-phosphohexomutase alpha/beta/alpha" evidence="13">
    <location>
        <begin position="370"/>
        <end position="470"/>
    </location>
</feature>
<dbReference type="PANTHER" id="PTHR45745">
    <property type="entry name" value="PHOSPHOMANNOMUTASE 45A"/>
    <property type="match status" value="1"/>
</dbReference>
<dbReference type="GO" id="GO:0006006">
    <property type="term" value="P:glucose metabolic process"/>
    <property type="evidence" value="ECO:0007669"/>
    <property type="project" value="UniProtKB-KW"/>
</dbReference>
<dbReference type="Ensembl" id="ENSSPUT00000011123.1">
    <property type="protein sequence ID" value="ENSSPUP00000010426.1"/>
    <property type="gene ID" value="ENSSPUG00000008063.1"/>
</dbReference>
<evidence type="ECO:0000259" key="11">
    <source>
        <dbReference type="Pfam" id="PF02878"/>
    </source>
</evidence>
<evidence type="ECO:0000256" key="1">
    <source>
        <dbReference type="ARBA" id="ARBA00001946"/>
    </source>
</evidence>
<comment type="subcellular location">
    <subcellularLocation>
        <location evidence="2">Cytoplasm</location>
    </subcellularLocation>
</comment>
<dbReference type="GO" id="GO:0005634">
    <property type="term" value="C:nucleus"/>
    <property type="evidence" value="ECO:0007669"/>
    <property type="project" value="TreeGrafter"/>
</dbReference>
<keyword evidence="4" id="KW-0963">Cytoplasm</keyword>
<evidence type="ECO:0000256" key="2">
    <source>
        <dbReference type="ARBA" id="ARBA00004496"/>
    </source>
</evidence>
<dbReference type="GO" id="GO:0005980">
    <property type="term" value="P:glycogen catabolic process"/>
    <property type="evidence" value="ECO:0007669"/>
    <property type="project" value="Ensembl"/>
</dbReference>
<protein>
    <submittedName>
        <fullName evidence="14">Phosphoglucomutase 2</fullName>
    </submittedName>
</protein>
<dbReference type="Proteomes" id="UP000694392">
    <property type="component" value="Unplaced"/>
</dbReference>
<dbReference type="AlphaFoldDB" id="A0A8D0GLU5"/>
<evidence type="ECO:0000256" key="5">
    <source>
        <dbReference type="ARBA" id="ARBA00022526"/>
    </source>
</evidence>
<dbReference type="InterPro" id="IPR005846">
    <property type="entry name" value="A-D-PHexomutase_a/b/a-III"/>
</dbReference>
<dbReference type="Pfam" id="PF02878">
    <property type="entry name" value="PGM_PMM_I"/>
    <property type="match status" value="1"/>
</dbReference>
<dbReference type="InterPro" id="IPR016055">
    <property type="entry name" value="A-D-PHexomutase_a/b/a-I/II/III"/>
</dbReference>
<keyword evidence="15" id="KW-1185">Reference proteome</keyword>
<evidence type="ECO:0000259" key="13">
    <source>
        <dbReference type="Pfam" id="PF02880"/>
    </source>
</evidence>
<evidence type="ECO:0000256" key="3">
    <source>
        <dbReference type="ARBA" id="ARBA00010231"/>
    </source>
</evidence>
<evidence type="ECO:0000259" key="12">
    <source>
        <dbReference type="Pfam" id="PF02879"/>
    </source>
</evidence>
<dbReference type="GO" id="GO:0004614">
    <property type="term" value="F:phosphoglucomutase activity"/>
    <property type="evidence" value="ECO:0007669"/>
    <property type="project" value="Ensembl"/>
</dbReference>